<dbReference type="Proteomes" id="UP000198211">
    <property type="component" value="Unassembled WGS sequence"/>
</dbReference>
<keyword evidence="2" id="KW-1185">Reference proteome</keyword>
<dbReference type="OrthoDB" id="165998at2759"/>
<gene>
    <name evidence="1" type="ORF">PHMEG_0002204</name>
</gene>
<evidence type="ECO:0000313" key="1">
    <source>
        <dbReference type="EMBL" id="OWZ22995.1"/>
    </source>
</evidence>
<organism evidence="1 2">
    <name type="scientific">Phytophthora megakarya</name>
    <dbReference type="NCBI Taxonomy" id="4795"/>
    <lineage>
        <taxon>Eukaryota</taxon>
        <taxon>Sar</taxon>
        <taxon>Stramenopiles</taxon>
        <taxon>Oomycota</taxon>
        <taxon>Peronosporomycetes</taxon>
        <taxon>Peronosporales</taxon>
        <taxon>Peronosporaceae</taxon>
        <taxon>Phytophthora</taxon>
    </lineage>
</organism>
<accession>A0A225WYW0</accession>
<reference evidence="2" key="1">
    <citation type="submission" date="2017-03" db="EMBL/GenBank/DDBJ databases">
        <title>Phytopthora megakarya and P. palmivora, two closely related causual agents of cacao black pod achieved similar genome size and gene model numbers by different mechanisms.</title>
        <authorList>
            <person name="Ali S."/>
            <person name="Shao J."/>
            <person name="Larry D.J."/>
            <person name="Kronmiller B."/>
            <person name="Shen D."/>
            <person name="Strem M.D."/>
            <person name="Melnick R.L."/>
            <person name="Guiltinan M.J."/>
            <person name="Tyler B.M."/>
            <person name="Meinhardt L.W."/>
            <person name="Bailey B.A."/>
        </authorList>
    </citation>
    <scope>NUCLEOTIDE SEQUENCE [LARGE SCALE GENOMIC DNA]</scope>
    <source>
        <strain evidence="2">zdho120</strain>
    </source>
</reference>
<comment type="caution">
    <text evidence="1">The sequence shown here is derived from an EMBL/GenBank/DDBJ whole genome shotgun (WGS) entry which is preliminary data.</text>
</comment>
<protein>
    <submittedName>
        <fullName evidence="1">Polyprotein</fullName>
    </submittedName>
</protein>
<dbReference type="Pfam" id="PF14223">
    <property type="entry name" value="Retrotran_gag_2"/>
    <property type="match status" value="1"/>
</dbReference>
<dbReference type="AlphaFoldDB" id="A0A225WYW0"/>
<sequence>MQAWNTLRGYYNRTTLHNRVTMTHRLHEFKMGKDATMSKHLDAFYELAVGLKTLEERVYEA</sequence>
<name>A0A225WYW0_9STRA</name>
<proteinExistence type="predicted"/>
<dbReference type="EMBL" id="NBNE01000093">
    <property type="protein sequence ID" value="OWZ22995.1"/>
    <property type="molecule type" value="Genomic_DNA"/>
</dbReference>
<evidence type="ECO:0000313" key="2">
    <source>
        <dbReference type="Proteomes" id="UP000198211"/>
    </source>
</evidence>